<dbReference type="PANTHER" id="PTHR48044">
    <property type="entry name" value="GLYCOSYLTRANSFERASE"/>
    <property type="match status" value="1"/>
</dbReference>
<dbReference type="PANTHER" id="PTHR48044:SF29">
    <property type="entry name" value="GLYCOSYLTRANSFERASE"/>
    <property type="match status" value="1"/>
</dbReference>
<comment type="caution">
    <text evidence="2">The sequence shown here is derived from an EMBL/GenBank/DDBJ whole genome shotgun (WGS) entry which is preliminary data.</text>
</comment>
<evidence type="ECO:0000256" key="1">
    <source>
        <dbReference type="ARBA" id="ARBA00022679"/>
    </source>
</evidence>
<name>A0ABD2ZPT2_9GENT</name>
<dbReference type="AlphaFoldDB" id="A0ABD2ZPT2"/>
<accession>A0ABD2ZPT2</accession>
<dbReference type="EMBL" id="JBJUIK010000008">
    <property type="protein sequence ID" value="KAL3520856.1"/>
    <property type="molecule type" value="Genomic_DNA"/>
</dbReference>
<organism evidence="2 3">
    <name type="scientific">Cinchona calisaya</name>
    <dbReference type="NCBI Taxonomy" id="153742"/>
    <lineage>
        <taxon>Eukaryota</taxon>
        <taxon>Viridiplantae</taxon>
        <taxon>Streptophyta</taxon>
        <taxon>Embryophyta</taxon>
        <taxon>Tracheophyta</taxon>
        <taxon>Spermatophyta</taxon>
        <taxon>Magnoliopsida</taxon>
        <taxon>eudicotyledons</taxon>
        <taxon>Gunneridae</taxon>
        <taxon>Pentapetalae</taxon>
        <taxon>asterids</taxon>
        <taxon>lamiids</taxon>
        <taxon>Gentianales</taxon>
        <taxon>Rubiaceae</taxon>
        <taxon>Cinchonoideae</taxon>
        <taxon>Cinchoneae</taxon>
        <taxon>Cinchona</taxon>
    </lineage>
</organism>
<dbReference type="InterPro" id="IPR002213">
    <property type="entry name" value="UDP_glucos_trans"/>
</dbReference>
<sequence length="152" mass="17535">MEQIALGLELSKVNFIWVIRFPVGEEIGTEEALPRGFLERPLRMEAIKFGVPIVAVPMHLDQPLNARLVEEMGIGEEVVRNKQGKIEKEELARVIRKVVDKKTSSGDEFRRKVRELSEKMNEKGEEEIDDVVEEMVKLCRKVDRYNSVDMLI</sequence>
<keyword evidence="3" id="KW-1185">Reference proteome</keyword>
<protein>
    <submittedName>
        <fullName evidence="2">Uncharacterized protein</fullName>
    </submittedName>
</protein>
<gene>
    <name evidence="2" type="ORF">ACH5RR_019005</name>
</gene>
<dbReference type="SUPFAM" id="SSF53756">
    <property type="entry name" value="UDP-Glycosyltransferase/glycogen phosphorylase"/>
    <property type="match status" value="1"/>
</dbReference>
<proteinExistence type="predicted"/>
<evidence type="ECO:0000313" key="3">
    <source>
        <dbReference type="Proteomes" id="UP001630127"/>
    </source>
</evidence>
<dbReference type="GO" id="GO:1901135">
    <property type="term" value="P:carbohydrate derivative metabolic process"/>
    <property type="evidence" value="ECO:0007669"/>
    <property type="project" value="UniProtKB-ARBA"/>
</dbReference>
<dbReference type="Pfam" id="PF00201">
    <property type="entry name" value="UDPGT"/>
    <property type="match status" value="1"/>
</dbReference>
<dbReference type="GO" id="GO:0008194">
    <property type="term" value="F:UDP-glycosyltransferase activity"/>
    <property type="evidence" value="ECO:0007669"/>
    <property type="project" value="UniProtKB-ARBA"/>
</dbReference>
<evidence type="ECO:0000313" key="2">
    <source>
        <dbReference type="EMBL" id="KAL3520856.1"/>
    </source>
</evidence>
<reference evidence="2 3" key="1">
    <citation type="submission" date="2024-11" db="EMBL/GenBank/DDBJ databases">
        <title>A near-complete genome assembly of Cinchona calisaya.</title>
        <authorList>
            <person name="Lian D.C."/>
            <person name="Zhao X.W."/>
            <person name="Wei L."/>
        </authorList>
    </citation>
    <scope>NUCLEOTIDE SEQUENCE [LARGE SCALE GENOMIC DNA]</scope>
    <source>
        <tissue evidence="2">Nenye</tissue>
    </source>
</reference>
<dbReference type="Proteomes" id="UP001630127">
    <property type="component" value="Unassembled WGS sequence"/>
</dbReference>
<dbReference type="Gene3D" id="3.40.50.2000">
    <property type="entry name" value="Glycogen Phosphorylase B"/>
    <property type="match status" value="2"/>
</dbReference>
<keyword evidence="1" id="KW-0808">Transferase</keyword>